<dbReference type="InterPro" id="IPR036525">
    <property type="entry name" value="Tubulin/FtsZ_GTPase_sf"/>
</dbReference>
<dbReference type="InterPro" id="IPR045061">
    <property type="entry name" value="FtsZ/CetZ"/>
</dbReference>
<comment type="caution">
    <text evidence="7">The sequence shown here is derived from an EMBL/GenBank/DDBJ whole genome shotgun (WGS) entry which is preliminary data.</text>
</comment>
<keyword evidence="2" id="KW-0547">Nucleotide-binding</keyword>
<evidence type="ECO:0000259" key="5">
    <source>
        <dbReference type="SMART" id="SM00864"/>
    </source>
</evidence>
<dbReference type="Pfam" id="PF12327">
    <property type="entry name" value="FtsZ_C"/>
    <property type="match status" value="1"/>
</dbReference>
<dbReference type="PROSITE" id="PS01135">
    <property type="entry name" value="FTSZ_2"/>
    <property type="match status" value="1"/>
</dbReference>
<organism evidence="7 8">
    <name type="scientific">Seminavis robusta</name>
    <dbReference type="NCBI Taxonomy" id="568900"/>
    <lineage>
        <taxon>Eukaryota</taxon>
        <taxon>Sar</taxon>
        <taxon>Stramenopiles</taxon>
        <taxon>Ochrophyta</taxon>
        <taxon>Bacillariophyta</taxon>
        <taxon>Bacillariophyceae</taxon>
        <taxon>Bacillariophycidae</taxon>
        <taxon>Naviculales</taxon>
        <taxon>Naviculaceae</taxon>
        <taxon>Seminavis</taxon>
    </lineage>
</organism>
<comment type="similarity">
    <text evidence="1">Belongs to the FtsZ family.</text>
</comment>
<sequence>MFRLSSSTAVMWRLRPLAASMRSKSSSSSPSSPSLKQKALKAMLNSANPTNVNGADVVNKSTKEATKLSSPPAFVLEPKKEETSVPKEQESIEQPNTPKLSKQPEILSPQQQQQSQPQSPPLPSFFNSPALHEFAPKIVVVGVGGAGNNAINNMIAKELHGVDFLALNTDAQHLSTALTDQRLQMGVELTRGLGAGANPDAGRMAAEESRDQIRERLDGTHMVFITSGMGGGTGTGASPVVAEICQELGILTVGVVTMPFTFEGTHRRRLALEGLDRLETVVDTLITIPNQNLFRLAGPKTTFVDAFRMADDVLLGGVKSITDLMTAPGLINLDFADVQAVMVGMGNALLGTGVSSSKVTNGDDDDEECDRAVEAAKLALDNPLLGSEWDIATAKGMLVNITGGPDMTLFEVDRAAQCVTEQVKDASANIIFGSAFDERLEGSIRVSVVATGIESHDSVAAAAAANPEPVKASRSRFF</sequence>
<dbReference type="PRINTS" id="PR00423">
    <property type="entry name" value="CELLDVISFTSZ"/>
</dbReference>
<dbReference type="PROSITE" id="PS01134">
    <property type="entry name" value="FTSZ_1"/>
    <property type="match status" value="1"/>
</dbReference>
<dbReference type="Pfam" id="PF00091">
    <property type="entry name" value="Tubulin"/>
    <property type="match status" value="1"/>
</dbReference>
<dbReference type="InterPro" id="IPR003008">
    <property type="entry name" value="Tubulin_FtsZ_GTPase"/>
</dbReference>
<dbReference type="GO" id="GO:0051301">
    <property type="term" value="P:cell division"/>
    <property type="evidence" value="ECO:0007669"/>
    <property type="project" value="TreeGrafter"/>
</dbReference>
<evidence type="ECO:0000259" key="6">
    <source>
        <dbReference type="SMART" id="SM00865"/>
    </source>
</evidence>
<feature type="region of interest" description="Disordered" evidence="4">
    <location>
        <begin position="18"/>
        <end position="128"/>
    </location>
</feature>
<dbReference type="Proteomes" id="UP001153069">
    <property type="component" value="Unassembled WGS sequence"/>
</dbReference>
<evidence type="ECO:0000256" key="1">
    <source>
        <dbReference type="ARBA" id="ARBA00009690"/>
    </source>
</evidence>
<dbReference type="GO" id="GO:0003924">
    <property type="term" value="F:GTPase activity"/>
    <property type="evidence" value="ECO:0007669"/>
    <property type="project" value="InterPro"/>
</dbReference>
<gene>
    <name evidence="7" type="ORF">SEMRO_1409_G270150.1</name>
</gene>
<dbReference type="PANTHER" id="PTHR30314">
    <property type="entry name" value="CELL DIVISION PROTEIN FTSZ-RELATED"/>
    <property type="match status" value="1"/>
</dbReference>
<keyword evidence="3" id="KW-0342">GTP-binding</keyword>
<protein>
    <submittedName>
        <fullName evidence="7">Protein FtsZ</fullName>
    </submittedName>
</protein>
<accession>A0A9N8EME8</accession>
<dbReference type="GO" id="GO:0032153">
    <property type="term" value="C:cell division site"/>
    <property type="evidence" value="ECO:0007669"/>
    <property type="project" value="TreeGrafter"/>
</dbReference>
<evidence type="ECO:0000256" key="2">
    <source>
        <dbReference type="ARBA" id="ARBA00022741"/>
    </source>
</evidence>
<dbReference type="Gene3D" id="3.30.1330.20">
    <property type="entry name" value="Tubulin/FtsZ, C-terminal domain"/>
    <property type="match status" value="1"/>
</dbReference>
<feature type="domain" description="Tubulin/FtsZ 2-layer sandwich" evidence="6">
    <location>
        <begin position="331"/>
        <end position="462"/>
    </location>
</feature>
<reference evidence="7" key="1">
    <citation type="submission" date="2020-06" db="EMBL/GenBank/DDBJ databases">
        <authorList>
            <consortium name="Plant Systems Biology data submission"/>
        </authorList>
    </citation>
    <scope>NUCLEOTIDE SEQUENCE</scope>
    <source>
        <strain evidence="7">D6</strain>
    </source>
</reference>
<evidence type="ECO:0000313" key="7">
    <source>
        <dbReference type="EMBL" id="CAB9523368.1"/>
    </source>
</evidence>
<dbReference type="CDD" id="cd02201">
    <property type="entry name" value="FtsZ_type1"/>
    <property type="match status" value="1"/>
</dbReference>
<evidence type="ECO:0000313" key="8">
    <source>
        <dbReference type="Proteomes" id="UP001153069"/>
    </source>
</evidence>
<dbReference type="SMART" id="SM00865">
    <property type="entry name" value="Tubulin_C"/>
    <property type="match status" value="1"/>
</dbReference>
<dbReference type="InterPro" id="IPR018316">
    <property type="entry name" value="Tubulin/FtsZ_2-layer-sand-dom"/>
</dbReference>
<feature type="compositionally biased region" description="Low complexity" evidence="4">
    <location>
        <begin position="18"/>
        <end position="42"/>
    </location>
</feature>
<dbReference type="SUPFAM" id="SSF52490">
    <property type="entry name" value="Tubulin nucleotide-binding domain-like"/>
    <property type="match status" value="1"/>
</dbReference>
<name>A0A9N8EME8_9STRA</name>
<dbReference type="SUPFAM" id="SSF55307">
    <property type="entry name" value="Tubulin C-terminal domain-like"/>
    <property type="match status" value="1"/>
</dbReference>
<dbReference type="EMBL" id="CAICTM010001407">
    <property type="protein sequence ID" value="CAB9523368.1"/>
    <property type="molecule type" value="Genomic_DNA"/>
</dbReference>
<feature type="domain" description="Tubulin/FtsZ GTPase" evidence="5">
    <location>
        <begin position="137"/>
        <end position="329"/>
    </location>
</feature>
<feature type="compositionally biased region" description="Basic and acidic residues" evidence="4">
    <location>
        <begin position="77"/>
        <end position="90"/>
    </location>
</feature>
<dbReference type="NCBIfam" id="TIGR00065">
    <property type="entry name" value="ftsZ"/>
    <property type="match status" value="1"/>
</dbReference>
<dbReference type="HAMAP" id="MF_00909">
    <property type="entry name" value="FtsZ"/>
    <property type="match status" value="1"/>
</dbReference>
<dbReference type="Gene3D" id="3.40.50.1440">
    <property type="entry name" value="Tubulin/FtsZ, GTPase domain"/>
    <property type="match status" value="1"/>
</dbReference>
<feature type="compositionally biased region" description="Low complexity" evidence="4">
    <location>
        <begin position="107"/>
        <end position="117"/>
    </location>
</feature>
<dbReference type="PANTHER" id="PTHR30314:SF3">
    <property type="entry name" value="MITOCHONDRIAL DIVISION PROTEIN FSZA"/>
    <property type="match status" value="1"/>
</dbReference>
<dbReference type="InterPro" id="IPR008280">
    <property type="entry name" value="Tub_FtsZ_C"/>
</dbReference>
<dbReference type="InterPro" id="IPR000158">
    <property type="entry name" value="Cell_div_FtsZ"/>
</dbReference>
<evidence type="ECO:0000256" key="3">
    <source>
        <dbReference type="ARBA" id="ARBA00023134"/>
    </source>
</evidence>
<dbReference type="SMART" id="SM00864">
    <property type="entry name" value="Tubulin"/>
    <property type="match status" value="1"/>
</dbReference>
<dbReference type="InterPro" id="IPR037103">
    <property type="entry name" value="Tubulin/FtsZ-like_C"/>
</dbReference>
<evidence type="ECO:0000256" key="4">
    <source>
        <dbReference type="SAM" id="MobiDB-lite"/>
    </source>
</evidence>
<dbReference type="FunFam" id="3.40.50.1440:FF:000001">
    <property type="entry name" value="Cell division protein FtsZ"/>
    <property type="match status" value="1"/>
</dbReference>
<proteinExistence type="inferred from homology"/>
<dbReference type="InterPro" id="IPR024757">
    <property type="entry name" value="FtsZ_C"/>
</dbReference>
<dbReference type="GO" id="GO:0005737">
    <property type="term" value="C:cytoplasm"/>
    <property type="evidence" value="ECO:0007669"/>
    <property type="project" value="TreeGrafter"/>
</dbReference>
<dbReference type="AlphaFoldDB" id="A0A9N8EME8"/>
<dbReference type="OrthoDB" id="70257at2759"/>
<keyword evidence="8" id="KW-1185">Reference proteome</keyword>
<dbReference type="GO" id="GO:0005525">
    <property type="term" value="F:GTP binding"/>
    <property type="evidence" value="ECO:0007669"/>
    <property type="project" value="UniProtKB-KW"/>
</dbReference>
<dbReference type="InterPro" id="IPR020805">
    <property type="entry name" value="Cell_div_FtsZ_CS"/>
</dbReference>